<dbReference type="AlphaFoldDB" id="A0A0C9ZXF4"/>
<feature type="region of interest" description="Disordered" evidence="1">
    <location>
        <begin position="193"/>
        <end position="213"/>
    </location>
</feature>
<feature type="compositionally biased region" description="Basic residues" evidence="1">
    <location>
        <begin position="287"/>
        <end position="297"/>
    </location>
</feature>
<protein>
    <submittedName>
        <fullName evidence="3">Unplaced genomic scaffold scaffold_2, whole genome shotgun sequence</fullName>
    </submittedName>
</protein>
<evidence type="ECO:0000259" key="2">
    <source>
        <dbReference type="Pfam" id="PF26617"/>
    </source>
</evidence>
<dbReference type="Proteomes" id="UP000054018">
    <property type="component" value="Unassembled WGS sequence"/>
</dbReference>
<reference evidence="4" key="2">
    <citation type="submission" date="2015-01" db="EMBL/GenBank/DDBJ databases">
        <title>Evolutionary Origins and Diversification of the Mycorrhizal Mutualists.</title>
        <authorList>
            <consortium name="DOE Joint Genome Institute"/>
            <consortium name="Mycorrhizal Genomics Consortium"/>
            <person name="Kohler A."/>
            <person name="Kuo A."/>
            <person name="Nagy L.G."/>
            <person name="Floudas D."/>
            <person name="Copeland A."/>
            <person name="Barry K.W."/>
            <person name="Cichocki N."/>
            <person name="Veneault-Fourrey C."/>
            <person name="LaButti K."/>
            <person name="Lindquist E.A."/>
            <person name="Lipzen A."/>
            <person name="Lundell T."/>
            <person name="Morin E."/>
            <person name="Murat C."/>
            <person name="Riley R."/>
            <person name="Ohm R."/>
            <person name="Sun H."/>
            <person name="Tunlid A."/>
            <person name="Henrissat B."/>
            <person name="Grigoriev I.V."/>
            <person name="Hibbett D.S."/>
            <person name="Martin F."/>
        </authorList>
    </citation>
    <scope>NUCLEOTIDE SEQUENCE [LARGE SCALE GENOMIC DNA]</scope>
    <source>
        <strain evidence="4">441</strain>
    </source>
</reference>
<feature type="region of interest" description="Disordered" evidence="1">
    <location>
        <begin position="229"/>
        <end position="350"/>
    </location>
</feature>
<evidence type="ECO:0000313" key="3">
    <source>
        <dbReference type="EMBL" id="KIK30759.1"/>
    </source>
</evidence>
<feature type="compositionally biased region" description="Polar residues" evidence="1">
    <location>
        <begin position="162"/>
        <end position="180"/>
    </location>
</feature>
<name>A0A0C9ZXF4_9AGAM</name>
<feature type="compositionally biased region" description="Pro residues" evidence="1">
    <location>
        <begin position="36"/>
        <end position="49"/>
    </location>
</feature>
<feature type="region of interest" description="Disordered" evidence="1">
    <location>
        <begin position="1"/>
        <end position="97"/>
    </location>
</feature>
<reference evidence="3 4" key="1">
    <citation type="submission" date="2014-04" db="EMBL/GenBank/DDBJ databases">
        <authorList>
            <consortium name="DOE Joint Genome Institute"/>
            <person name="Kuo A."/>
            <person name="Kohler A."/>
            <person name="Costa M.D."/>
            <person name="Nagy L.G."/>
            <person name="Floudas D."/>
            <person name="Copeland A."/>
            <person name="Barry K.W."/>
            <person name="Cichocki N."/>
            <person name="Veneault-Fourrey C."/>
            <person name="LaButti K."/>
            <person name="Lindquist E.A."/>
            <person name="Lipzen A."/>
            <person name="Lundell T."/>
            <person name="Morin E."/>
            <person name="Murat C."/>
            <person name="Sun H."/>
            <person name="Tunlid A."/>
            <person name="Henrissat B."/>
            <person name="Grigoriev I.V."/>
            <person name="Hibbett D.S."/>
            <person name="Martin F."/>
            <person name="Nordberg H.P."/>
            <person name="Cantor M.N."/>
            <person name="Hua S.X."/>
        </authorList>
    </citation>
    <scope>NUCLEOTIDE SEQUENCE [LARGE SCALE GENOMIC DNA]</scope>
    <source>
        <strain evidence="3 4">441</strain>
    </source>
</reference>
<dbReference type="InterPro" id="IPR058258">
    <property type="entry name" value="CcmS-like"/>
</dbReference>
<accession>A0A0C9ZXF4</accession>
<gene>
    <name evidence="3" type="ORF">PISMIDRAFT_639578</name>
</gene>
<organism evidence="3 4">
    <name type="scientific">Pisolithus microcarpus 441</name>
    <dbReference type="NCBI Taxonomy" id="765257"/>
    <lineage>
        <taxon>Eukaryota</taxon>
        <taxon>Fungi</taxon>
        <taxon>Dikarya</taxon>
        <taxon>Basidiomycota</taxon>
        <taxon>Agaricomycotina</taxon>
        <taxon>Agaricomycetes</taxon>
        <taxon>Agaricomycetidae</taxon>
        <taxon>Boletales</taxon>
        <taxon>Sclerodermatineae</taxon>
        <taxon>Pisolithaceae</taxon>
        <taxon>Pisolithus</taxon>
    </lineage>
</organism>
<keyword evidence="4" id="KW-1185">Reference proteome</keyword>
<feature type="region of interest" description="Disordered" evidence="1">
    <location>
        <begin position="132"/>
        <end position="180"/>
    </location>
</feature>
<feature type="domain" description="CcmS related" evidence="2">
    <location>
        <begin position="417"/>
        <end position="547"/>
    </location>
</feature>
<feature type="compositionally biased region" description="Polar residues" evidence="1">
    <location>
        <begin position="85"/>
        <end position="97"/>
    </location>
</feature>
<feature type="compositionally biased region" description="Low complexity" evidence="1">
    <location>
        <begin position="58"/>
        <end position="72"/>
    </location>
</feature>
<dbReference type="Pfam" id="PF26617">
    <property type="entry name" value="CcmS-like"/>
    <property type="match status" value="1"/>
</dbReference>
<feature type="compositionally biased region" description="Polar residues" evidence="1">
    <location>
        <begin position="145"/>
        <end position="154"/>
    </location>
</feature>
<evidence type="ECO:0000256" key="1">
    <source>
        <dbReference type="SAM" id="MobiDB-lite"/>
    </source>
</evidence>
<dbReference type="OrthoDB" id="3171339at2759"/>
<evidence type="ECO:0000313" key="4">
    <source>
        <dbReference type="Proteomes" id="UP000054018"/>
    </source>
</evidence>
<dbReference type="STRING" id="765257.A0A0C9ZXF4"/>
<sequence length="625" mass="69577">MMEGGWAVGSVVDPGNGNEDWGVANHDNHWEINPAAAPPQPPPPPPPQPQQKNPGGSRAQARHQQQQFAQPHQQRHEQQHKQHANASSMGQTAWNQPEGVNSATWNIANNHNMKGNWTTRGAENSWDLQSAAPDSMEGWEGDNGNDLNNWSQADPTWDHSASVPSARTHTTSRQQPSGWQNWSAEAQRLPKVTFDPAIPPSPSTVGNQPVLSQHQQSRILNALLNRSQQSHQPYPVPQNHGGTYPQAANGGWQQAPQRWPPPNMQKIPHQQPLNHDVQHDYHDGNGKKNKKNKKQKKQQPQETNDVWGLGDGWNDLRDEAENDSIRDDWDRKVHFPQPNDGVNPAPPAPVDPFSVYASPTNSLGITLYPSDAPMSKTLAYAYHGTGASSGGDTGRIAMQQLADVHFIESHGKAIQSVWNAFYNRLRKADDRFHWLFPPGKDERVAALMAWIDTISSAIASYGLQKFLHTRQRGALFVNAEYSPPQAPNQPALDWMSWEQIQPTMDRVLQESVGYYKPATHVVIFVYLPSPSGNSVAIWRRKLAIPDNVRLAYQAQITQIISALPTVYPVLVDEYVDNLRMPVQGALTTPQVTPETRRCPAPTTTEEKAEVVQAMAILVTFGFVFL</sequence>
<dbReference type="HOGENOM" id="CLU_372580_0_0_1"/>
<feature type="compositionally biased region" description="Basic and acidic residues" evidence="1">
    <location>
        <begin position="314"/>
        <end position="333"/>
    </location>
</feature>
<proteinExistence type="predicted"/>
<dbReference type="EMBL" id="KN833686">
    <property type="protein sequence ID" value="KIK30759.1"/>
    <property type="molecule type" value="Genomic_DNA"/>
</dbReference>
<feature type="compositionally biased region" description="Polar residues" evidence="1">
    <location>
        <begin position="203"/>
        <end position="213"/>
    </location>
</feature>
<feature type="compositionally biased region" description="Basic and acidic residues" evidence="1">
    <location>
        <begin position="276"/>
        <end position="286"/>
    </location>
</feature>